<dbReference type="OrthoDB" id="581140at2"/>
<accession>A0A1G6Z9J1</accession>
<protein>
    <recommendedName>
        <fullName evidence="3">DUF3500 domain-containing protein</fullName>
    </recommendedName>
</protein>
<dbReference type="AlphaFoldDB" id="A0A1G6Z9J1"/>
<dbReference type="Pfam" id="PF12006">
    <property type="entry name" value="DUF3500"/>
    <property type="match status" value="1"/>
</dbReference>
<dbReference type="Proteomes" id="UP000199072">
    <property type="component" value="Unassembled WGS sequence"/>
</dbReference>
<dbReference type="PANTHER" id="PTHR37489:SF1">
    <property type="entry name" value="DUF3500 DOMAIN-CONTAINING PROTEIN"/>
    <property type="match status" value="1"/>
</dbReference>
<dbReference type="EMBL" id="FNAI01000003">
    <property type="protein sequence ID" value="SDD98545.1"/>
    <property type="molecule type" value="Genomic_DNA"/>
</dbReference>
<sequence length="309" mass="33326">MPPQGGPPNGGGKGGQFPGFIGEQYGQAVWSNYPVSDVPRPGLKLGSLTAPQREAAMHMLQQLLSAKGYEKVMQIMGSDQALADEGTNFTSGRDAYTLAIFGTPNEKTPWMVEFNGHHLGLNAVIAGSQGALTPTLTGAQPSVYQSGGKTVRVLADENDKAFDLLGTFDETQRKKVILNYSIGDLVLGPGHDDEVIVPEGLKASEMTAKQKEMLIDLISQWAGIINDAYVQARMKEIRAGINDTYFAWSGPTTHAPGKNGSAYYRIQGPHVIIEFSPQGVGGDPTMHVHTIYRDPLNNYGNAFYPKSTK</sequence>
<organism evidence="1 2">
    <name type="scientific">Mucilaginibacter pineti</name>
    <dbReference type="NCBI Taxonomy" id="1391627"/>
    <lineage>
        <taxon>Bacteria</taxon>
        <taxon>Pseudomonadati</taxon>
        <taxon>Bacteroidota</taxon>
        <taxon>Sphingobacteriia</taxon>
        <taxon>Sphingobacteriales</taxon>
        <taxon>Sphingobacteriaceae</taxon>
        <taxon>Mucilaginibacter</taxon>
    </lineage>
</organism>
<evidence type="ECO:0000313" key="1">
    <source>
        <dbReference type="EMBL" id="SDD98545.1"/>
    </source>
</evidence>
<dbReference type="InterPro" id="IPR021889">
    <property type="entry name" value="DUF3500"/>
</dbReference>
<evidence type="ECO:0000313" key="2">
    <source>
        <dbReference type="Proteomes" id="UP000199072"/>
    </source>
</evidence>
<dbReference type="STRING" id="1391627.SAMN05216464_103246"/>
<reference evidence="1 2" key="1">
    <citation type="submission" date="2016-10" db="EMBL/GenBank/DDBJ databases">
        <authorList>
            <person name="de Groot N.N."/>
        </authorList>
    </citation>
    <scope>NUCLEOTIDE SEQUENCE [LARGE SCALE GENOMIC DNA]</scope>
    <source>
        <strain evidence="1 2">47C3B</strain>
    </source>
</reference>
<dbReference type="RefSeq" id="WP_091148131.1">
    <property type="nucleotide sequence ID" value="NZ_FNAI01000003.1"/>
</dbReference>
<proteinExistence type="predicted"/>
<name>A0A1G6Z9J1_9SPHI</name>
<evidence type="ECO:0008006" key="3">
    <source>
        <dbReference type="Google" id="ProtNLM"/>
    </source>
</evidence>
<keyword evidence="2" id="KW-1185">Reference proteome</keyword>
<gene>
    <name evidence="1" type="ORF">SAMN05216464_103246</name>
</gene>
<dbReference type="PANTHER" id="PTHR37489">
    <property type="entry name" value="DUF3500 DOMAIN-CONTAINING PROTEIN"/>
    <property type="match status" value="1"/>
</dbReference>